<feature type="region of interest" description="Disordered" evidence="1">
    <location>
        <begin position="110"/>
        <end position="133"/>
    </location>
</feature>
<proteinExistence type="predicted"/>
<keyword evidence="6" id="KW-1185">Reference proteome</keyword>
<feature type="region of interest" description="Disordered" evidence="1">
    <location>
        <begin position="576"/>
        <end position="623"/>
    </location>
</feature>
<evidence type="ECO:0000313" key="5">
    <source>
        <dbReference type="EMBL" id="KAK1695909.1"/>
    </source>
</evidence>
<gene>
    <name evidence="4" type="ORF">QYE76_012574</name>
    <name evidence="5" type="ORF">QYE76_012606</name>
</gene>
<evidence type="ECO:0000313" key="4">
    <source>
        <dbReference type="EMBL" id="KAK1695877.1"/>
    </source>
</evidence>
<organism evidence="4 6">
    <name type="scientific">Lolium multiflorum</name>
    <name type="common">Italian ryegrass</name>
    <name type="synonym">Lolium perenne subsp. multiflorum</name>
    <dbReference type="NCBI Taxonomy" id="4521"/>
    <lineage>
        <taxon>Eukaryota</taxon>
        <taxon>Viridiplantae</taxon>
        <taxon>Streptophyta</taxon>
        <taxon>Embryophyta</taxon>
        <taxon>Tracheophyta</taxon>
        <taxon>Spermatophyta</taxon>
        <taxon>Magnoliopsida</taxon>
        <taxon>Liliopsida</taxon>
        <taxon>Poales</taxon>
        <taxon>Poaceae</taxon>
        <taxon>BOP clade</taxon>
        <taxon>Pooideae</taxon>
        <taxon>Poodae</taxon>
        <taxon>Poeae</taxon>
        <taxon>Poeae Chloroplast Group 2 (Poeae type)</taxon>
        <taxon>Loliodinae</taxon>
        <taxon>Loliinae</taxon>
        <taxon>Lolium</taxon>
    </lineage>
</organism>
<evidence type="ECO:0000313" key="6">
    <source>
        <dbReference type="Proteomes" id="UP001231189"/>
    </source>
</evidence>
<dbReference type="Proteomes" id="UP001231189">
    <property type="component" value="Unassembled WGS sequence"/>
</dbReference>
<evidence type="ECO:0000256" key="1">
    <source>
        <dbReference type="SAM" id="MobiDB-lite"/>
    </source>
</evidence>
<feature type="compositionally biased region" description="Basic and acidic residues" evidence="1">
    <location>
        <begin position="602"/>
        <end position="616"/>
    </location>
</feature>
<comment type="caution">
    <text evidence="4">The sequence shown here is derived from an EMBL/GenBank/DDBJ whole genome shotgun (WGS) entry which is preliminary data.</text>
</comment>
<feature type="domain" description="Transposase-associated" evidence="3">
    <location>
        <begin position="6"/>
        <end position="74"/>
    </location>
</feature>
<evidence type="ECO:0000259" key="2">
    <source>
        <dbReference type="Pfam" id="PF13952"/>
    </source>
</evidence>
<evidence type="ECO:0000259" key="3">
    <source>
        <dbReference type="Pfam" id="PF13963"/>
    </source>
</evidence>
<dbReference type="EMBL" id="JAUUTY010000001">
    <property type="protein sequence ID" value="KAK1695877.1"/>
    <property type="molecule type" value="Genomic_DNA"/>
</dbReference>
<dbReference type="Pfam" id="PF13963">
    <property type="entry name" value="Transpos_assoc"/>
    <property type="match status" value="1"/>
</dbReference>
<dbReference type="InterPro" id="IPR004242">
    <property type="entry name" value="Transposase_21"/>
</dbReference>
<reference evidence="4" key="1">
    <citation type="submission" date="2023-07" db="EMBL/GenBank/DDBJ databases">
        <title>A chromosome-level genome assembly of Lolium multiflorum.</title>
        <authorList>
            <person name="Chen Y."/>
            <person name="Copetti D."/>
            <person name="Kolliker R."/>
            <person name="Studer B."/>
        </authorList>
    </citation>
    <scope>NUCLEOTIDE SEQUENCE</scope>
    <source>
        <strain evidence="4">02402/16</strain>
        <tissue evidence="4">Leaf</tissue>
    </source>
</reference>
<dbReference type="AlphaFoldDB" id="A0AAD8U195"/>
<evidence type="ECO:0008006" key="7">
    <source>
        <dbReference type="Google" id="ProtNLM"/>
    </source>
</evidence>
<dbReference type="EMBL" id="JAUUTY010000001">
    <property type="protein sequence ID" value="KAK1695909.1"/>
    <property type="molecule type" value="Genomic_DNA"/>
</dbReference>
<dbReference type="InterPro" id="IPR025312">
    <property type="entry name" value="DUF4216"/>
</dbReference>
<sequence>MADNGWMYNERVSATEKTDEWTRKTHFLVNELARGTKGLARALCPCVRCVKRQRRGKDEMYRHLLQYGYMHGYVTEIDFDERERDRGEVMRQRLNGNEYDGIRDFLDDLVHADVPDSPPPEPEAPPEPEEPEPTAKAFYDMIAAAKRPLYEGAAISQLDAISQCLADKTRYNTTREGFEASLKTTGNMLPKDHCLPQSLHATRRMMKDLNMDYQRIDCCPKGCVLFWRQYAEDKYCPICKQSRYEEVTGKDGQVRQSSTAKSILRYLPFIKRIQRLYMHEETAKQMTWHKYGKRFVDENKKLKMGHPSDGTAWKNFDTKHPLKAAEARNVRIAIATDGFNPYGPHYPGKNLSVYMQPIVEDLNHSWHHGTLTREVTKYEKYDVNGFRFHTETHQKGRANPKTINTGVFTKGANNFDYYGRLQSVYELTFNRTNVQLNIVVFKCHWFDPIGGQRSDKSIGLVEVKPSTTYSGADVFVVAHQAKQVYYLPYPCQKAELKGWEVVFQVSPHGNLPIPSEDDYNNIDPVTYEGIFYQEEQDFGEYILEPFVQEDLGNDAETRGESVVDLKDISMLEKLLEANDNYDEPPPVDPSTLYSQDSDSDSDPEKEKEKETEYESERESDDGW</sequence>
<dbReference type="Pfam" id="PF13952">
    <property type="entry name" value="DUF4216"/>
    <property type="match status" value="1"/>
</dbReference>
<dbReference type="PANTHER" id="PTHR10775">
    <property type="entry name" value="OS08G0208400 PROTEIN"/>
    <property type="match status" value="1"/>
</dbReference>
<dbReference type="PANTHER" id="PTHR10775:SF185">
    <property type="entry name" value="OS08G0208400 PROTEIN"/>
    <property type="match status" value="1"/>
</dbReference>
<feature type="domain" description="DUF4216" evidence="2">
    <location>
        <begin position="426"/>
        <end position="502"/>
    </location>
</feature>
<name>A0AAD8U195_LOLMU</name>
<dbReference type="InterPro" id="IPR029480">
    <property type="entry name" value="Transpos_assoc"/>
</dbReference>
<dbReference type="Pfam" id="PF02992">
    <property type="entry name" value="Transposase_21"/>
    <property type="match status" value="1"/>
</dbReference>
<protein>
    <recommendedName>
        <fullName evidence="7">Transposon protein, putative, CACTA, En/Spm sub-class</fullName>
    </recommendedName>
</protein>
<accession>A0AAD8U195</accession>